<evidence type="ECO:0000313" key="3">
    <source>
        <dbReference type="Proteomes" id="UP000036987"/>
    </source>
</evidence>
<dbReference type="AlphaFoldDB" id="A0A0K9P8B0"/>
<feature type="compositionally biased region" description="Low complexity" evidence="1">
    <location>
        <begin position="43"/>
        <end position="61"/>
    </location>
</feature>
<gene>
    <name evidence="2" type="ORF">ZOSMA_32G00520</name>
</gene>
<evidence type="ECO:0000256" key="1">
    <source>
        <dbReference type="SAM" id="MobiDB-lite"/>
    </source>
</evidence>
<name>A0A0K9P8B0_ZOSMR</name>
<feature type="region of interest" description="Disordered" evidence="1">
    <location>
        <begin position="135"/>
        <end position="175"/>
    </location>
</feature>
<organism evidence="2 3">
    <name type="scientific">Zostera marina</name>
    <name type="common">Eelgrass</name>
    <dbReference type="NCBI Taxonomy" id="29655"/>
    <lineage>
        <taxon>Eukaryota</taxon>
        <taxon>Viridiplantae</taxon>
        <taxon>Streptophyta</taxon>
        <taxon>Embryophyta</taxon>
        <taxon>Tracheophyta</taxon>
        <taxon>Spermatophyta</taxon>
        <taxon>Magnoliopsida</taxon>
        <taxon>Liliopsida</taxon>
        <taxon>Zosteraceae</taxon>
        <taxon>Zostera</taxon>
    </lineage>
</organism>
<accession>A0A0K9P8B0</accession>
<feature type="compositionally biased region" description="Basic and acidic residues" evidence="1">
    <location>
        <begin position="62"/>
        <end position="71"/>
    </location>
</feature>
<evidence type="ECO:0000313" key="2">
    <source>
        <dbReference type="EMBL" id="KMZ65268.1"/>
    </source>
</evidence>
<dbReference type="Proteomes" id="UP000036987">
    <property type="component" value="Unassembled WGS sequence"/>
</dbReference>
<proteinExistence type="predicted"/>
<feature type="compositionally biased region" description="Basic residues" evidence="1">
    <location>
        <begin position="136"/>
        <end position="145"/>
    </location>
</feature>
<keyword evidence="3" id="KW-1185">Reference proteome</keyword>
<dbReference type="EMBL" id="LFYR01001054">
    <property type="protein sequence ID" value="KMZ65268.1"/>
    <property type="molecule type" value="Genomic_DNA"/>
</dbReference>
<comment type="caution">
    <text evidence="2">The sequence shown here is derived from an EMBL/GenBank/DDBJ whole genome shotgun (WGS) entry which is preliminary data.</text>
</comment>
<protein>
    <submittedName>
        <fullName evidence="2">Uncharacterized protein</fullName>
    </submittedName>
</protein>
<feature type="region of interest" description="Disordered" evidence="1">
    <location>
        <begin position="41"/>
        <end position="107"/>
    </location>
</feature>
<reference evidence="3" key="1">
    <citation type="journal article" date="2016" name="Nature">
        <title>The genome of the seagrass Zostera marina reveals angiosperm adaptation to the sea.</title>
        <authorList>
            <person name="Olsen J.L."/>
            <person name="Rouze P."/>
            <person name="Verhelst B."/>
            <person name="Lin Y.-C."/>
            <person name="Bayer T."/>
            <person name="Collen J."/>
            <person name="Dattolo E."/>
            <person name="De Paoli E."/>
            <person name="Dittami S."/>
            <person name="Maumus F."/>
            <person name="Michel G."/>
            <person name="Kersting A."/>
            <person name="Lauritano C."/>
            <person name="Lohaus R."/>
            <person name="Toepel M."/>
            <person name="Tonon T."/>
            <person name="Vanneste K."/>
            <person name="Amirebrahimi M."/>
            <person name="Brakel J."/>
            <person name="Bostroem C."/>
            <person name="Chovatia M."/>
            <person name="Grimwood J."/>
            <person name="Jenkins J.W."/>
            <person name="Jueterbock A."/>
            <person name="Mraz A."/>
            <person name="Stam W.T."/>
            <person name="Tice H."/>
            <person name="Bornberg-Bauer E."/>
            <person name="Green P.J."/>
            <person name="Pearson G.A."/>
            <person name="Procaccini G."/>
            <person name="Duarte C.M."/>
            <person name="Schmutz J."/>
            <person name="Reusch T.B.H."/>
            <person name="Van de Peer Y."/>
        </authorList>
    </citation>
    <scope>NUCLEOTIDE SEQUENCE [LARGE SCALE GENOMIC DNA]</scope>
    <source>
        <strain evidence="3">cv. Finnish</strain>
    </source>
</reference>
<sequence>MKWGGPITYLKEKLDLLEDDEIFVEDISFEKRLNIRQKAYPISGTGSSSSTGNHGTDSQSKSVEEEVRSEESESEESAKRRRLKGKVVMMDDSKKKTLTRHSTGRMNIVLDRREKQKAEVEAKYEEIFGTNVNAKKSVKPKKKKPMKESVTLRRSSRLSTTSGTSSGISPDSKYI</sequence>
<feature type="compositionally biased region" description="Low complexity" evidence="1">
    <location>
        <begin position="152"/>
        <end position="167"/>
    </location>
</feature>